<name>A0A518HST2_9BACT</name>
<dbReference type="Gene3D" id="3.40.50.300">
    <property type="entry name" value="P-loop containing nucleotide triphosphate hydrolases"/>
    <property type="match status" value="1"/>
</dbReference>
<dbReference type="AlphaFoldDB" id="A0A518HST2"/>
<dbReference type="PIRSF" id="PIRSF009320">
    <property type="entry name" value="Nuc_binding_HP_1000"/>
    <property type="match status" value="1"/>
</dbReference>
<dbReference type="InterPro" id="IPR050678">
    <property type="entry name" value="DNA_Partitioning_ATPase"/>
</dbReference>
<accession>A0A518HST2</accession>
<dbReference type="InterPro" id="IPR009744">
    <property type="entry name" value="VirC1"/>
</dbReference>
<organism evidence="1 2">
    <name type="scientific">Stieleria neptunia</name>
    <dbReference type="NCBI Taxonomy" id="2527979"/>
    <lineage>
        <taxon>Bacteria</taxon>
        <taxon>Pseudomonadati</taxon>
        <taxon>Planctomycetota</taxon>
        <taxon>Planctomycetia</taxon>
        <taxon>Pirellulales</taxon>
        <taxon>Pirellulaceae</taxon>
        <taxon>Stieleria</taxon>
    </lineage>
</organism>
<dbReference type="KEGG" id="snep:Enr13x_37570"/>
<reference evidence="1 2" key="1">
    <citation type="submission" date="2019-03" db="EMBL/GenBank/DDBJ databases">
        <title>Deep-cultivation of Planctomycetes and their phenomic and genomic characterization uncovers novel biology.</title>
        <authorList>
            <person name="Wiegand S."/>
            <person name="Jogler M."/>
            <person name="Boedeker C."/>
            <person name="Pinto D."/>
            <person name="Vollmers J."/>
            <person name="Rivas-Marin E."/>
            <person name="Kohn T."/>
            <person name="Peeters S.H."/>
            <person name="Heuer A."/>
            <person name="Rast P."/>
            <person name="Oberbeckmann S."/>
            <person name="Bunk B."/>
            <person name="Jeske O."/>
            <person name="Meyerdierks A."/>
            <person name="Storesund J.E."/>
            <person name="Kallscheuer N."/>
            <person name="Luecker S."/>
            <person name="Lage O.M."/>
            <person name="Pohl T."/>
            <person name="Merkel B.J."/>
            <person name="Hornburger P."/>
            <person name="Mueller R.-W."/>
            <person name="Bruemmer F."/>
            <person name="Labrenz M."/>
            <person name="Spormann A.M."/>
            <person name="Op den Camp H."/>
            <person name="Overmann J."/>
            <person name="Amann R."/>
            <person name="Jetten M.S.M."/>
            <person name="Mascher T."/>
            <person name="Medema M.H."/>
            <person name="Devos D.P."/>
            <person name="Kaster A.-K."/>
            <person name="Ovreas L."/>
            <person name="Rohde M."/>
            <person name="Galperin M.Y."/>
            <person name="Jogler C."/>
        </authorList>
    </citation>
    <scope>NUCLEOTIDE SEQUENCE [LARGE SCALE GENOMIC DNA]</scope>
    <source>
        <strain evidence="1 2">Enr13</strain>
    </source>
</reference>
<dbReference type="Proteomes" id="UP000319004">
    <property type="component" value="Chromosome"/>
</dbReference>
<protein>
    <submittedName>
        <fullName evidence="1">MinD/ParA/CobQ/CobA-like protein</fullName>
    </submittedName>
</protein>
<sequence>MLIVYFGTKGGGGKTSLSVSHAGWLVDHGYEPPAFLDVDVQKLASRWLKSAEPKIVVREATTPAEVEKGLNALHAEHSIVIADGPGGFDKQNIVLLRRADLIVIPVMASPLDIHSALAGARELINVVKTKYRVNPKVRFVVNGLDDRTKFAKEMRSFQSKMKPPATKAAVRRLTALIRSAAQGVIPTRMENERNARQDLDALFRELMSLVSSKHAKKVGNG</sequence>
<dbReference type="PANTHER" id="PTHR13696">
    <property type="entry name" value="P-LOOP CONTAINING NUCLEOSIDE TRIPHOSPHATE HYDROLASE"/>
    <property type="match status" value="1"/>
</dbReference>
<evidence type="ECO:0000313" key="1">
    <source>
        <dbReference type="EMBL" id="QDV43897.1"/>
    </source>
</evidence>
<dbReference type="RefSeq" id="WP_145388292.1">
    <property type="nucleotide sequence ID" value="NZ_CP037423.1"/>
</dbReference>
<proteinExistence type="predicted"/>
<dbReference type="InterPro" id="IPR027417">
    <property type="entry name" value="P-loop_NTPase"/>
</dbReference>
<dbReference type="CDD" id="cd02042">
    <property type="entry name" value="ParAB_family"/>
    <property type="match status" value="1"/>
</dbReference>
<dbReference type="PANTHER" id="PTHR13696:SF96">
    <property type="entry name" value="COBQ_COBB_MIND_PARA NUCLEOTIDE BINDING DOMAIN-CONTAINING PROTEIN"/>
    <property type="match status" value="1"/>
</dbReference>
<dbReference type="EMBL" id="CP037423">
    <property type="protein sequence ID" value="QDV43897.1"/>
    <property type="molecule type" value="Genomic_DNA"/>
</dbReference>
<dbReference type="OrthoDB" id="9804460at2"/>
<evidence type="ECO:0000313" key="2">
    <source>
        <dbReference type="Proteomes" id="UP000319004"/>
    </source>
</evidence>
<dbReference type="Pfam" id="PF07015">
    <property type="entry name" value="VirC1"/>
    <property type="match status" value="1"/>
</dbReference>
<keyword evidence="2" id="KW-1185">Reference proteome</keyword>
<dbReference type="SUPFAM" id="SSF52540">
    <property type="entry name" value="P-loop containing nucleoside triphosphate hydrolases"/>
    <property type="match status" value="1"/>
</dbReference>
<gene>
    <name evidence="1" type="ORF">Enr13x_37570</name>
</gene>